<dbReference type="Gene3D" id="2.30.110.50">
    <property type="match status" value="1"/>
</dbReference>
<comment type="subcellular location">
    <subcellularLocation>
        <location evidence="1">Secreted</location>
    </subcellularLocation>
</comment>
<dbReference type="RefSeq" id="WP_069125802.1">
    <property type="nucleotide sequence ID" value="NZ_MARB01000014.1"/>
</dbReference>
<dbReference type="InterPro" id="IPR017847">
    <property type="entry name" value="T6SS_RhsGE_Vgr_subset"/>
</dbReference>
<evidence type="ECO:0000256" key="2">
    <source>
        <dbReference type="ARBA" id="ARBA00005558"/>
    </source>
</evidence>
<dbReference type="AlphaFoldDB" id="A0A7Z0VKC2"/>
<dbReference type="Gene3D" id="2.40.50.230">
    <property type="entry name" value="Gp5 N-terminal domain"/>
    <property type="match status" value="1"/>
</dbReference>
<dbReference type="Proteomes" id="UP000094769">
    <property type="component" value="Unassembled WGS sequence"/>
</dbReference>
<name>A0A7Z0VKC2_9GAMM</name>
<accession>A0A7Z0VKC2</accession>
<dbReference type="OrthoDB" id="9762420at2"/>
<dbReference type="NCBIfam" id="TIGR01646">
    <property type="entry name" value="vgr_GE"/>
    <property type="match status" value="1"/>
</dbReference>
<dbReference type="PANTHER" id="PTHR32305:SF15">
    <property type="entry name" value="PROTEIN RHSA-RELATED"/>
    <property type="match status" value="1"/>
</dbReference>
<evidence type="ECO:0000256" key="3">
    <source>
        <dbReference type="ARBA" id="ARBA00022525"/>
    </source>
</evidence>
<feature type="domain" description="Gp5/Type VI secretion system Vgr C-terminal trimerisation" evidence="5">
    <location>
        <begin position="473"/>
        <end position="579"/>
    </location>
</feature>
<dbReference type="NCBIfam" id="TIGR03361">
    <property type="entry name" value="VI_Rhs_Vgr"/>
    <property type="match status" value="1"/>
</dbReference>
<dbReference type="SUPFAM" id="SSF69279">
    <property type="entry name" value="Phage tail proteins"/>
    <property type="match status" value="2"/>
</dbReference>
<dbReference type="Pfam" id="PF04717">
    <property type="entry name" value="Phage_base_V"/>
    <property type="match status" value="1"/>
</dbReference>
<reference evidence="6 7" key="1">
    <citation type="submission" date="2016-06" db="EMBL/GenBank/DDBJ databases">
        <title>Genome sequence of endosymbiont of Candidatus Endolucinida thiodiazotropha.</title>
        <authorList>
            <person name="Poehlein A."/>
            <person name="Koenig S."/>
            <person name="Heiden S.E."/>
            <person name="Thuermer A."/>
            <person name="Voget S."/>
            <person name="Daniel R."/>
            <person name="Markert S."/>
            <person name="Gros O."/>
            <person name="Schweder T."/>
        </authorList>
    </citation>
    <scope>NUCLEOTIDE SEQUENCE [LARGE SCALE GENOMIC DNA]</scope>
    <source>
        <strain evidence="6 7">COS</strain>
    </source>
</reference>
<comment type="similarity">
    <text evidence="2">Belongs to the VgrG protein family.</text>
</comment>
<proteinExistence type="inferred from homology"/>
<sequence length="730" mass="81719">MAFTQSNRQLQIKTPLGPDELLILKLEGREELGRLYEFTVDLLSDNESVSHDDLLGKKMTVEMDMVNTSKRYFDGYVSRFTQVGHMAYFAHYRVTLRPWFWLLTQTSDCRIFQNKRVPDIIKEVFQDNGFSDFEDQLSGSYREWEYCVQYRETDFNFISRLMEQEGIYYYFKHESGKHTLILCDDYSSHSVLEAYAEIPYLPPTETGSSRWRDYIHSWKFSKSVRPGKYAQTDYNFETPKSDLSTNALMPRSHPHADYEIYDYPGEYDVPPDGETYARHRIQELQVGHEVLEGKGNARGITTGGLFTMTEHPRGDQNREYLVTGAYYMLQSDAFESVPEIAEGPLYGCEFSCMDTREGFRSARTTPKPMVQGPQTAVVVGPSGEEIYTDEYGRVKLQFHWDRYGQRDENSSCWVRVAQVWAGKNWGAMHIPRIGQEVIVDFLEGDPDRPIITGRVYNADQMPPYDLPANMTQSGIKSRSTKGGNPSTFNEIRFEDKKGSEELYIHAEKNHKNITENSRNESVGYDRSLTVGHDKSEQVNNDKTITVAKNHTETIGVDMTQTVGSNKTETVALNKSQTTGVNSTETVGAAKVLTIGAAYQVSVGAAMNETVGGAKAEEVGGAKLETVAGDRKASVGGDRGETVGGDLSEEVEGEKKSSIKGKYSIDCQDKYELTAASKIELKTGAASISMEPSGKIEVSGTDVTFKTAAGKVHIDAGGIITIKGTMVKINT</sequence>
<evidence type="ECO:0000259" key="5">
    <source>
        <dbReference type="Pfam" id="PF22178"/>
    </source>
</evidence>
<dbReference type="Gene3D" id="3.55.50.10">
    <property type="entry name" value="Baseplate protein-like domains"/>
    <property type="match status" value="1"/>
</dbReference>
<evidence type="ECO:0000256" key="1">
    <source>
        <dbReference type="ARBA" id="ARBA00004613"/>
    </source>
</evidence>
<evidence type="ECO:0000259" key="4">
    <source>
        <dbReference type="Pfam" id="PF04717"/>
    </source>
</evidence>
<dbReference type="PANTHER" id="PTHR32305">
    <property type="match status" value="1"/>
</dbReference>
<comment type="caution">
    <text evidence="6">The sequence shown here is derived from an EMBL/GenBank/DDBJ whole genome shotgun (WGS) entry which is preliminary data.</text>
</comment>
<keyword evidence="3" id="KW-0964">Secreted</keyword>
<dbReference type="GO" id="GO:0005576">
    <property type="term" value="C:extracellular region"/>
    <property type="evidence" value="ECO:0007669"/>
    <property type="project" value="UniProtKB-SubCell"/>
</dbReference>
<dbReference type="Pfam" id="PF05954">
    <property type="entry name" value="Phage_GPD"/>
    <property type="match status" value="1"/>
</dbReference>
<dbReference type="InterPro" id="IPR050708">
    <property type="entry name" value="T6SS_VgrG/RHS"/>
</dbReference>
<dbReference type="Gene3D" id="4.10.220.110">
    <property type="match status" value="1"/>
</dbReference>
<dbReference type="SUPFAM" id="SSF69255">
    <property type="entry name" value="gp5 N-terminal domain-like"/>
    <property type="match status" value="1"/>
</dbReference>
<dbReference type="Pfam" id="PF22178">
    <property type="entry name" value="Gp5_trimer_C"/>
    <property type="match status" value="1"/>
</dbReference>
<protein>
    <submittedName>
        <fullName evidence="6">Phage-related baseplate assembly protein</fullName>
    </submittedName>
</protein>
<dbReference type="InterPro" id="IPR054030">
    <property type="entry name" value="Gp5_Vgr_C"/>
</dbReference>
<gene>
    <name evidence="6" type="ORF">CODIS_26900</name>
</gene>
<dbReference type="InterPro" id="IPR006533">
    <property type="entry name" value="T6SS_Vgr_RhsGE"/>
</dbReference>
<dbReference type="FunFam" id="2.40.50.230:FF:000001">
    <property type="entry name" value="Type VI secretion protein VgrG"/>
    <property type="match status" value="1"/>
</dbReference>
<organism evidence="6 7">
    <name type="scientific">Candidatus Thiodiazotropha endolucinida</name>
    <dbReference type="NCBI Taxonomy" id="1655433"/>
    <lineage>
        <taxon>Bacteria</taxon>
        <taxon>Pseudomonadati</taxon>
        <taxon>Pseudomonadota</taxon>
        <taxon>Gammaproteobacteria</taxon>
        <taxon>Chromatiales</taxon>
        <taxon>Sedimenticolaceae</taxon>
        <taxon>Candidatus Thiodiazotropha</taxon>
    </lineage>
</organism>
<keyword evidence="7" id="KW-1185">Reference proteome</keyword>
<dbReference type="InterPro" id="IPR037026">
    <property type="entry name" value="Vgr_OB-fold_dom_sf"/>
</dbReference>
<dbReference type="SUPFAM" id="SSF69349">
    <property type="entry name" value="Phage fibre proteins"/>
    <property type="match status" value="2"/>
</dbReference>
<evidence type="ECO:0000313" key="7">
    <source>
        <dbReference type="Proteomes" id="UP000094769"/>
    </source>
</evidence>
<dbReference type="EMBL" id="MARB01000014">
    <property type="protein sequence ID" value="ODJ87173.1"/>
    <property type="molecule type" value="Genomic_DNA"/>
</dbReference>
<dbReference type="InterPro" id="IPR006531">
    <property type="entry name" value="Gp5/Vgr_OB"/>
</dbReference>
<evidence type="ECO:0000313" key="6">
    <source>
        <dbReference type="EMBL" id="ODJ87173.1"/>
    </source>
</evidence>
<feature type="domain" description="Gp5/Type VI secretion system Vgr protein OB-fold" evidence="4">
    <location>
        <begin position="389"/>
        <end position="456"/>
    </location>
</feature>
<dbReference type="FunFam" id="3.55.50.10:FF:000001">
    <property type="entry name" value="Actin cross-linking toxin VgrG1"/>
    <property type="match status" value="1"/>
</dbReference>